<dbReference type="Proteomes" id="UP000070457">
    <property type="component" value="Unassembled WGS sequence"/>
</dbReference>
<dbReference type="STRING" id="1617426.TR69_WS6001000967"/>
<keyword evidence="1" id="KW-1133">Transmembrane helix</keyword>
<feature type="transmembrane region" description="Helical" evidence="1">
    <location>
        <begin position="65"/>
        <end position="89"/>
    </location>
</feature>
<keyword evidence="1" id="KW-0812">Transmembrane</keyword>
<comment type="caution">
    <text evidence="2">The sequence shown here is derived from an EMBL/GenBank/DDBJ whole genome shotgun (WGS) entry which is preliminary data.</text>
</comment>
<protein>
    <recommendedName>
        <fullName evidence="4">SMODS and SLOG-associating 2TM effector domain-containing protein</fullName>
    </recommendedName>
</protein>
<keyword evidence="1" id="KW-0472">Membrane</keyword>
<name>A0A136LZ75_9BACT</name>
<evidence type="ECO:0000313" key="2">
    <source>
        <dbReference type="EMBL" id="KXK26943.1"/>
    </source>
</evidence>
<reference evidence="2 3" key="1">
    <citation type="submission" date="2015-02" db="EMBL/GenBank/DDBJ databases">
        <title>Improved understanding of the partial-nitritation anammox process through 23 genomes representing the majority of the microbial community.</title>
        <authorList>
            <person name="Speth D.R."/>
            <person name="In T Zandt M."/>
            <person name="Guerrero Cruz S."/>
            <person name="Jetten M.S."/>
            <person name="Dutilh B.E."/>
        </authorList>
    </citation>
    <scope>NUCLEOTIDE SEQUENCE [LARGE SCALE GENOMIC DNA]</scope>
    <source>
        <strain evidence="2">OLB20</strain>
    </source>
</reference>
<accession>A0A136LZ75</accession>
<evidence type="ECO:0008006" key="4">
    <source>
        <dbReference type="Google" id="ProtNLM"/>
    </source>
</evidence>
<dbReference type="EMBL" id="JYNZ01000003">
    <property type="protein sequence ID" value="KXK26943.1"/>
    <property type="molecule type" value="Genomic_DNA"/>
</dbReference>
<evidence type="ECO:0000256" key="1">
    <source>
        <dbReference type="SAM" id="Phobius"/>
    </source>
</evidence>
<evidence type="ECO:0000313" key="3">
    <source>
        <dbReference type="Proteomes" id="UP000070457"/>
    </source>
</evidence>
<gene>
    <name evidence="2" type="ORF">TR69_WS6001000967</name>
</gene>
<proteinExistence type="predicted"/>
<feature type="transmembrane region" description="Helical" evidence="1">
    <location>
        <begin position="33"/>
        <end position="53"/>
    </location>
</feature>
<sequence>MRHDLLWGTMMENDFPGEKMLSDLVRENRNLRLGLCLMSAAAAALLGAESLLLTTTKHPELFYAGLAYAGTATVSGVVDYVTSLVPAVYERQKDELKSYVQTYAMDPRGELTDNLIVRKNIANPLLKPMLNFAARVMA</sequence>
<organism evidence="2 3">
    <name type="scientific">candidate division WS6 bacterium OLB20</name>
    <dbReference type="NCBI Taxonomy" id="1617426"/>
    <lineage>
        <taxon>Bacteria</taxon>
        <taxon>Candidatus Dojkabacteria</taxon>
    </lineage>
</organism>
<dbReference type="AlphaFoldDB" id="A0A136LZ75"/>